<protein>
    <recommendedName>
        <fullName evidence="7">Alanyl-transfer RNA synthetases family profile domain-containing protein</fullName>
    </recommendedName>
</protein>
<dbReference type="GO" id="GO:0003676">
    <property type="term" value="F:nucleic acid binding"/>
    <property type="evidence" value="ECO:0007669"/>
    <property type="project" value="InterPro"/>
</dbReference>
<dbReference type="Gene3D" id="2.40.30.130">
    <property type="match status" value="1"/>
</dbReference>
<dbReference type="eggNOG" id="KOG2105">
    <property type="taxonomic scope" value="Eukaryota"/>
</dbReference>
<dbReference type="HOGENOM" id="CLU_004485_7_1_1"/>
<comment type="caution">
    <text evidence="8">The sequence shown here is derived from an EMBL/GenBank/DDBJ whole genome shotgun (WGS) entry which is preliminary data.</text>
</comment>
<keyword evidence="5" id="KW-0862">Zinc</keyword>
<dbReference type="PANTHER" id="PTHR43462">
    <property type="entry name" value="ALANYL-TRNA EDITING PROTEIN"/>
    <property type="match status" value="1"/>
</dbReference>
<accession>M3ISE6</accession>
<dbReference type="Pfam" id="PF07973">
    <property type="entry name" value="tRNA_SAD"/>
    <property type="match status" value="1"/>
</dbReference>
<feature type="coiled-coil region" evidence="6">
    <location>
        <begin position="274"/>
        <end position="315"/>
    </location>
</feature>
<dbReference type="InterPro" id="IPR012947">
    <property type="entry name" value="tRNA_SAD"/>
</dbReference>
<name>M3ISE6_CANMX</name>
<dbReference type="SUPFAM" id="SSF55186">
    <property type="entry name" value="ThrRS/AlaRS common domain"/>
    <property type="match status" value="1"/>
</dbReference>
<dbReference type="InterPro" id="IPR009000">
    <property type="entry name" value="Transl_B-barrel_sf"/>
</dbReference>
<evidence type="ECO:0000256" key="4">
    <source>
        <dbReference type="ARBA" id="ARBA00022723"/>
    </source>
</evidence>
<evidence type="ECO:0000256" key="5">
    <source>
        <dbReference type="ARBA" id="ARBA00022833"/>
    </source>
</evidence>
<evidence type="ECO:0000313" key="8">
    <source>
        <dbReference type="EMBL" id="EMG49486.1"/>
    </source>
</evidence>
<comment type="cofactor">
    <cofactor evidence="1">
        <name>Zn(2+)</name>
        <dbReference type="ChEBI" id="CHEBI:29105"/>
    </cofactor>
</comment>
<keyword evidence="6" id="KW-0175">Coiled coil</keyword>
<evidence type="ECO:0000259" key="7">
    <source>
        <dbReference type="PROSITE" id="PS50860"/>
    </source>
</evidence>
<gene>
    <name evidence="8" type="ORF">G210_5734</name>
</gene>
<dbReference type="EMBL" id="AOGT01000645">
    <property type="protein sequence ID" value="EMG49486.1"/>
    <property type="molecule type" value="Genomic_DNA"/>
</dbReference>
<dbReference type="SMART" id="SM00863">
    <property type="entry name" value="tRNA_SAD"/>
    <property type="match status" value="1"/>
</dbReference>
<evidence type="ECO:0000313" key="9">
    <source>
        <dbReference type="Proteomes" id="UP000011777"/>
    </source>
</evidence>
<dbReference type="Proteomes" id="UP000011777">
    <property type="component" value="Unassembled WGS sequence"/>
</dbReference>
<comment type="subcellular location">
    <subcellularLocation>
        <location evidence="2">Cytoplasm</location>
    </subcellularLocation>
</comment>
<evidence type="ECO:0000256" key="3">
    <source>
        <dbReference type="ARBA" id="ARBA00008429"/>
    </source>
</evidence>
<reference evidence="8 9" key="1">
    <citation type="submission" date="2013-02" db="EMBL/GenBank/DDBJ databases">
        <title>Genome sequence of Candida maltosa Xu316, a potential industrial strain for xylitol and ethanol production.</title>
        <authorList>
            <person name="Yu J."/>
            <person name="Wang Q."/>
            <person name="Geng X."/>
            <person name="Bao W."/>
            <person name="He P."/>
            <person name="Cai J."/>
        </authorList>
    </citation>
    <scope>NUCLEOTIDE SEQUENCE [LARGE SCALE GENOMIC DNA]</scope>
    <source>
        <strain evidence="9">Xu316</strain>
    </source>
</reference>
<dbReference type="InterPro" id="IPR051335">
    <property type="entry name" value="Alanyl-tRNA_Editing_Enzymes"/>
</dbReference>
<proteinExistence type="inferred from homology"/>
<dbReference type="InterPro" id="IPR018163">
    <property type="entry name" value="Thr/Ala-tRNA-synth_IIc_edit"/>
</dbReference>
<dbReference type="AlphaFoldDB" id="M3ISE6"/>
<dbReference type="Gene3D" id="3.30.980.10">
    <property type="entry name" value="Threonyl-trna Synthetase, Chain A, domain 2"/>
    <property type="match status" value="1"/>
</dbReference>
<dbReference type="PANTHER" id="PTHR43462:SF1">
    <property type="entry name" value="ALANYL-TRNA EDITING PROTEIN AARSD1"/>
    <property type="match status" value="1"/>
</dbReference>
<dbReference type="GO" id="GO:0002196">
    <property type="term" value="F:Ser-tRNA(Ala) deacylase activity"/>
    <property type="evidence" value="ECO:0007669"/>
    <property type="project" value="TreeGrafter"/>
</dbReference>
<comment type="similarity">
    <text evidence="3">Belongs to the class-II aminoacyl-tRNA synthetase family. Alax-L subfamily.</text>
</comment>
<organism evidence="8 9">
    <name type="scientific">Candida maltosa (strain Xu316)</name>
    <name type="common">Yeast</name>
    <dbReference type="NCBI Taxonomy" id="1245528"/>
    <lineage>
        <taxon>Eukaryota</taxon>
        <taxon>Fungi</taxon>
        <taxon>Dikarya</taxon>
        <taxon>Ascomycota</taxon>
        <taxon>Saccharomycotina</taxon>
        <taxon>Pichiomycetes</taxon>
        <taxon>Debaryomycetaceae</taxon>
        <taxon>Candida/Lodderomyces clade</taxon>
        <taxon>Candida</taxon>
    </lineage>
</organism>
<evidence type="ECO:0000256" key="2">
    <source>
        <dbReference type="ARBA" id="ARBA00004496"/>
    </source>
</evidence>
<dbReference type="PROSITE" id="PS50860">
    <property type="entry name" value="AA_TRNA_LIGASE_II_ALA"/>
    <property type="match status" value="1"/>
</dbReference>
<dbReference type="STRING" id="1245528.M3ISE6"/>
<sequence length="430" mass="47162">MSAIVGALACQRNSFLKTFNTKVISSFEFVPPPTSKEKQSKSKSKTKEFGVELEDTILFPEGGGQPFDKGTITILSNNKVIEVKSVLRENLKAIHIVNELIDPGVEVTVNLDWKRRIDHMQQHTGQHLLSAVFDTYGLETLSWNMGEDINYIELPKKIEDELVKDVQDKVNSLILEGVPISVVTPDQHGHEVDISHLPDDYDASQGIIRIVKIGELDANPCCGTHLTSTAQIQAISLLHQSPIRSGNSRLFFICGLRVANCLSNEHKILKNVSTNQLSCSIEDVEEKVESLKGNFRKANSTVSSLLKELAVLEAKKILTNFEKGGSVAYVYHPDLPDYLTAVNKELLNLTKGNDEIDLSKKTLVLLSGAAPNGGMVKISGPQAESLQGELKTKLSNLKGGGKGANFQGKITKFEKGELDSVIKYLESVSI</sequence>
<dbReference type="GO" id="GO:0004813">
    <property type="term" value="F:alanine-tRNA ligase activity"/>
    <property type="evidence" value="ECO:0007669"/>
    <property type="project" value="InterPro"/>
</dbReference>
<feature type="domain" description="Alanyl-transfer RNA synthetases family profile" evidence="7">
    <location>
        <begin position="1"/>
        <end position="264"/>
    </location>
</feature>
<dbReference type="GO" id="GO:0046872">
    <property type="term" value="F:metal ion binding"/>
    <property type="evidence" value="ECO:0007669"/>
    <property type="project" value="UniProtKB-KW"/>
</dbReference>
<keyword evidence="4" id="KW-0479">Metal-binding</keyword>
<dbReference type="GO" id="GO:0006419">
    <property type="term" value="P:alanyl-tRNA aminoacylation"/>
    <property type="evidence" value="ECO:0007669"/>
    <property type="project" value="InterPro"/>
</dbReference>
<dbReference type="InterPro" id="IPR018165">
    <property type="entry name" value="Ala-tRNA-synth_IIc_core"/>
</dbReference>
<evidence type="ECO:0000256" key="6">
    <source>
        <dbReference type="SAM" id="Coils"/>
    </source>
</evidence>
<evidence type="ECO:0000256" key="1">
    <source>
        <dbReference type="ARBA" id="ARBA00001947"/>
    </source>
</evidence>
<dbReference type="OMA" id="KYDTTSW"/>
<keyword evidence="9" id="KW-1185">Reference proteome</keyword>
<dbReference type="OrthoDB" id="288942at2759"/>
<dbReference type="GO" id="GO:0005524">
    <property type="term" value="F:ATP binding"/>
    <property type="evidence" value="ECO:0007669"/>
    <property type="project" value="InterPro"/>
</dbReference>
<dbReference type="GO" id="GO:0005737">
    <property type="term" value="C:cytoplasm"/>
    <property type="evidence" value="ECO:0007669"/>
    <property type="project" value="UniProtKB-SubCell"/>
</dbReference>
<dbReference type="SUPFAM" id="SSF50447">
    <property type="entry name" value="Translation proteins"/>
    <property type="match status" value="1"/>
</dbReference>